<dbReference type="InterPro" id="IPR001969">
    <property type="entry name" value="Aspartic_peptidase_AS"/>
</dbReference>
<dbReference type="AlphaFoldDB" id="A0A917CLY8"/>
<evidence type="ECO:0000313" key="2">
    <source>
        <dbReference type="EMBL" id="GGF90616.1"/>
    </source>
</evidence>
<reference evidence="2" key="1">
    <citation type="journal article" date="2014" name="Int. J. Syst. Evol. Microbiol.">
        <title>Complete genome sequence of Corynebacterium casei LMG S-19264T (=DSM 44701T), isolated from a smear-ripened cheese.</title>
        <authorList>
            <consortium name="US DOE Joint Genome Institute (JGI-PGF)"/>
            <person name="Walter F."/>
            <person name="Albersmeier A."/>
            <person name="Kalinowski J."/>
            <person name="Ruckert C."/>
        </authorList>
    </citation>
    <scope>NUCLEOTIDE SEQUENCE</scope>
    <source>
        <strain evidence="2">CGMCC 1.12726</strain>
    </source>
</reference>
<sequence length="197" mass="21302">MKRAILSAVVLAILAYWLGRLHGAQEQIAEHNAFWNTLQADIERQRAQAAARAPGPDTVSAPKPAPQKILFHGQQAIERSADGHYYLDGAVNGTPVRFLIDTGASLSVVSADLAKRAGVTECLPAEFRTAMGVDRDVCVAKVQRLDFGQFSFRDVYIGISKNLAGDALLGMNVLKDLKIEQSGASLVLESDWKRDGG</sequence>
<evidence type="ECO:0000313" key="3">
    <source>
        <dbReference type="Proteomes" id="UP000632858"/>
    </source>
</evidence>
<dbReference type="RefSeq" id="WP_188448557.1">
    <property type="nucleotide sequence ID" value="NZ_BMFO01000002.1"/>
</dbReference>
<protein>
    <recommendedName>
        <fullName evidence="4">TIGR02281 family clan AA aspartic protease</fullName>
    </recommendedName>
</protein>
<gene>
    <name evidence="2" type="ORF">GCM10010960_10660</name>
</gene>
<dbReference type="Pfam" id="PF13975">
    <property type="entry name" value="gag-asp_proteas"/>
    <property type="match status" value="1"/>
</dbReference>
<keyword evidence="3" id="KW-1185">Reference proteome</keyword>
<dbReference type="NCBIfam" id="TIGR02281">
    <property type="entry name" value="clan_AA_DTGA"/>
    <property type="match status" value="1"/>
</dbReference>
<dbReference type="GO" id="GO:0006508">
    <property type="term" value="P:proteolysis"/>
    <property type="evidence" value="ECO:0007669"/>
    <property type="project" value="InterPro"/>
</dbReference>
<dbReference type="GO" id="GO:0004190">
    <property type="term" value="F:aspartic-type endopeptidase activity"/>
    <property type="evidence" value="ECO:0007669"/>
    <property type="project" value="InterPro"/>
</dbReference>
<evidence type="ECO:0000256" key="1">
    <source>
        <dbReference type="SAM" id="MobiDB-lite"/>
    </source>
</evidence>
<dbReference type="PROSITE" id="PS00141">
    <property type="entry name" value="ASP_PROTEASE"/>
    <property type="match status" value="1"/>
</dbReference>
<reference evidence="2" key="2">
    <citation type="submission" date="2020-09" db="EMBL/GenBank/DDBJ databases">
        <authorList>
            <person name="Sun Q."/>
            <person name="Zhou Y."/>
        </authorList>
    </citation>
    <scope>NUCLEOTIDE SEQUENCE</scope>
    <source>
        <strain evidence="2">CGMCC 1.12726</strain>
    </source>
</reference>
<dbReference type="CDD" id="cd05483">
    <property type="entry name" value="retropepsin_like_bacteria"/>
    <property type="match status" value="1"/>
</dbReference>
<organism evidence="2 3">
    <name type="scientific">Arenimonas maotaiensis</name>
    <dbReference type="NCBI Taxonomy" id="1446479"/>
    <lineage>
        <taxon>Bacteria</taxon>
        <taxon>Pseudomonadati</taxon>
        <taxon>Pseudomonadota</taxon>
        <taxon>Gammaproteobacteria</taxon>
        <taxon>Lysobacterales</taxon>
        <taxon>Lysobacteraceae</taxon>
        <taxon>Arenimonas</taxon>
    </lineage>
</organism>
<dbReference type="InterPro" id="IPR034122">
    <property type="entry name" value="Retropepsin-like_bacterial"/>
</dbReference>
<accession>A0A917CLY8</accession>
<name>A0A917CLY8_9GAMM</name>
<comment type="caution">
    <text evidence="2">The sequence shown here is derived from an EMBL/GenBank/DDBJ whole genome shotgun (WGS) entry which is preliminary data.</text>
</comment>
<evidence type="ECO:0008006" key="4">
    <source>
        <dbReference type="Google" id="ProtNLM"/>
    </source>
</evidence>
<dbReference type="EMBL" id="BMFO01000002">
    <property type="protein sequence ID" value="GGF90616.1"/>
    <property type="molecule type" value="Genomic_DNA"/>
</dbReference>
<proteinExistence type="predicted"/>
<dbReference type="Proteomes" id="UP000632858">
    <property type="component" value="Unassembled WGS sequence"/>
</dbReference>
<dbReference type="InterPro" id="IPR021109">
    <property type="entry name" value="Peptidase_aspartic_dom_sf"/>
</dbReference>
<dbReference type="Gene3D" id="2.40.70.10">
    <property type="entry name" value="Acid Proteases"/>
    <property type="match status" value="1"/>
</dbReference>
<dbReference type="InterPro" id="IPR011969">
    <property type="entry name" value="Clan_AA_Asp_peptidase_C"/>
</dbReference>
<feature type="region of interest" description="Disordered" evidence="1">
    <location>
        <begin position="46"/>
        <end position="65"/>
    </location>
</feature>
<dbReference type="SUPFAM" id="SSF50630">
    <property type="entry name" value="Acid proteases"/>
    <property type="match status" value="1"/>
</dbReference>